<dbReference type="EMBL" id="JABZQH010000011">
    <property type="protein sequence ID" value="MBF1351628.1"/>
    <property type="molecule type" value="Genomic_DNA"/>
</dbReference>
<organism evidence="11 12">
    <name type="scientific">Mogibacterium diversum</name>
    <dbReference type="NCBI Taxonomy" id="114527"/>
    <lineage>
        <taxon>Bacteria</taxon>
        <taxon>Bacillati</taxon>
        <taxon>Bacillota</taxon>
        <taxon>Clostridia</taxon>
        <taxon>Peptostreptococcales</taxon>
        <taxon>Anaerovoracaceae</taxon>
        <taxon>Mogibacterium</taxon>
    </lineage>
</organism>
<feature type="domain" description="T6 antigen Ig-like" evidence="10">
    <location>
        <begin position="47"/>
        <end position="166"/>
    </location>
</feature>
<feature type="chain" id="PRO_5043377911" evidence="7">
    <location>
        <begin position="42"/>
        <end position="567"/>
    </location>
</feature>
<feature type="signal peptide" evidence="7">
    <location>
        <begin position="1"/>
        <end position="41"/>
    </location>
</feature>
<dbReference type="Proteomes" id="UP000722050">
    <property type="component" value="Unassembled WGS sequence"/>
</dbReference>
<keyword evidence="3 7" id="KW-0732">Signal</keyword>
<evidence type="ECO:0000256" key="2">
    <source>
        <dbReference type="ARBA" id="ARBA00022525"/>
    </source>
</evidence>
<keyword evidence="1" id="KW-0134">Cell wall</keyword>
<dbReference type="Gene3D" id="2.60.40.740">
    <property type="match status" value="1"/>
</dbReference>
<dbReference type="NCBIfam" id="TIGR04226">
    <property type="entry name" value="RrgB_K2N_iso_D2"/>
    <property type="match status" value="1"/>
</dbReference>
<keyword evidence="6" id="KW-0472">Membrane</keyword>
<evidence type="ECO:0000259" key="10">
    <source>
        <dbReference type="Pfam" id="PF18002"/>
    </source>
</evidence>
<dbReference type="InterPro" id="IPR041184">
    <property type="entry name" value="T6_Ig-like"/>
</dbReference>
<protein>
    <submittedName>
        <fullName evidence="11">Isopeptide-forming domain-containing fimbrial protein</fullName>
    </submittedName>
</protein>
<gene>
    <name evidence="11" type="ORF">HXM71_00710</name>
</gene>
<accession>A0A930ECR0</accession>
<comment type="caution">
    <text evidence="11">The sequence shown here is derived from an EMBL/GenBank/DDBJ whole genome shotgun (WGS) entry which is preliminary data.</text>
</comment>
<keyword evidence="2" id="KW-0964">Secreted</keyword>
<evidence type="ECO:0000256" key="4">
    <source>
        <dbReference type="ARBA" id="ARBA00023088"/>
    </source>
</evidence>
<dbReference type="InterPro" id="IPR026466">
    <property type="entry name" value="Fim_isopep_form_D2_dom"/>
</dbReference>
<proteinExistence type="predicted"/>
<evidence type="ECO:0000313" key="12">
    <source>
        <dbReference type="Proteomes" id="UP000722050"/>
    </source>
</evidence>
<evidence type="ECO:0000259" key="9">
    <source>
        <dbReference type="Pfam" id="PF17802"/>
    </source>
</evidence>
<feature type="domain" description="Gram-positive cocci surface proteins LPxTG" evidence="8">
    <location>
        <begin position="524"/>
        <end position="563"/>
    </location>
</feature>
<dbReference type="InterPro" id="IPR013783">
    <property type="entry name" value="Ig-like_fold"/>
</dbReference>
<evidence type="ECO:0000259" key="8">
    <source>
        <dbReference type="Pfam" id="PF00746"/>
    </source>
</evidence>
<keyword evidence="6" id="KW-0812">Transmembrane</keyword>
<dbReference type="InterPro" id="IPR008966">
    <property type="entry name" value="Adhesion_dom_sf"/>
</dbReference>
<dbReference type="Pfam" id="PF17802">
    <property type="entry name" value="SpaA"/>
    <property type="match status" value="1"/>
</dbReference>
<feature type="transmembrane region" description="Helical" evidence="6">
    <location>
        <begin position="539"/>
        <end position="557"/>
    </location>
</feature>
<dbReference type="InterPro" id="IPR019931">
    <property type="entry name" value="LPXTG_anchor"/>
</dbReference>
<reference evidence="11" key="1">
    <citation type="submission" date="2020-04" db="EMBL/GenBank/DDBJ databases">
        <title>Deep metagenomics examines the oral microbiome during advanced dental caries in children, revealing novel taxa and co-occurrences with host molecules.</title>
        <authorList>
            <person name="Baker J.L."/>
            <person name="Morton J.T."/>
            <person name="Dinis M."/>
            <person name="Alvarez R."/>
            <person name="Tran N.C."/>
            <person name="Knight R."/>
            <person name="Edlund A."/>
        </authorList>
    </citation>
    <scope>NUCLEOTIDE SEQUENCE</scope>
    <source>
        <strain evidence="11">JCVI_24_bin.8</strain>
    </source>
</reference>
<dbReference type="NCBIfam" id="TIGR01167">
    <property type="entry name" value="LPXTG_anchor"/>
    <property type="match status" value="1"/>
</dbReference>
<evidence type="ECO:0000256" key="5">
    <source>
        <dbReference type="SAM" id="MobiDB-lite"/>
    </source>
</evidence>
<name>A0A930ECR0_9FIRM</name>
<dbReference type="InterPro" id="IPR041033">
    <property type="entry name" value="SpaA_PFL_dom_1"/>
</dbReference>
<dbReference type="RefSeq" id="WP_273451624.1">
    <property type="nucleotide sequence ID" value="NZ_CP097093.1"/>
</dbReference>
<evidence type="ECO:0000313" key="11">
    <source>
        <dbReference type="EMBL" id="MBF1351628.1"/>
    </source>
</evidence>
<evidence type="ECO:0000256" key="3">
    <source>
        <dbReference type="ARBA" id="ARBA00022729"/>
    </source>
</evidence>
<evidence type="ECO:0000256" key="1">
    <source>
        <dbReference type="ARBA" id="ARBA00022512"/>
    </source>
</evidence>
<feature type="domain" description="SpaA-like prealbumin fold" evidence="9">
    <location>
        <begin position="394"/>
        <end position="479"/>
    </location>
</feature>
<dbReference type="AlphaFoldDB" id="A0A930ECR0"/>
<sequence length="567" mass="60594">MGNSGEKKKGRGMSTKLFKKMAALALSLAIGLSGFAMPTFAATLDSTLTIKNVEAGATVKGYRIVKESNGKWVVGKTGITIADPSKPTASEIYAIASAGDFSGLDTVTFNASGSKYVANNPNAGIYLVMVTPAAGSTGVYTPMIVSADYKQDAGEDKSSVLDVTDSNKQFKIGTTAYAKKSTPKVKKEVYNKRENDQVTGDSTKAGDTHQIGDKVEFKIGTAIPLYTSDYKNPKFEISDTLSTGLKLDQTSIKVYNGDPGATTLLTENTDYTIENKTETGFTVKFAKTFLLNSADKSKINVTYKAQLTEEAKSGFDPSTNTATIDYSTSPTTNDGKDTDRTKHYTFNINGDVGTKLNQTNRKEEIVKVGVDDENNTVTDVVTSAETTSSAGKKAGAKFRLYKKDASLTTAADYKNHESTLLVKRGLDASDNIADESETKADGKIRFRGIDAGEYVLVETEAPAGYAKNETLVPVKISAELDTDGNLKSYTVTINGVEAGKYVATYENDVVKTTTGTYNPLHFNNYKLGTLPSTGGIGTYLFYIVGAALLSLAVAMMVKKNKSNAAAK</sequence>
<feature type="compositionally biased region" description="Polar residues" evidence="5">
    <location>
        <begin position="316"/>
        <end position="333"/>
    </location>
</feature>
<keyword evidence="6" id="KW-1133">Transmembrane helix</keyword>
<keyword evidence="4" id="KW-0572">Peptidoglycan-anchor</keyword>
<evidence type="ECO:0000256" key="7">
    <source>
        <dbReference type="SAM" id="SignalP"/>
    </source>
</evidence>
<feature type="region of interest" description="Disordered" evidence="5">
    <location>
        <begin position="312"/>
        <end position="340"/>
    </location>
</feature>
<dbReference type="Pfam" id="PF00746">
    <property type="entry name" value="Gram_pos_anchor"/>
    <property type="match status" value="1"/>
</dbReference>
<evidence type="ECO:0000256" key="6">
    <source>
        <dbReference type="SAM" id="Phobius"/>
    </source>
</evidence>
<dbReference type="Gene3D" id="2.60.40.10">
    <property type="entry name" value="Immunoglobulins"/>
    <property type="match status" value="1"/>
</dbReference>
<dbReference type="SUPFAM" id="SSF49401">
    <property type="entry name" value="Bacterial adhesins"/>
    <property type="match status" value="1"/>
</dbReference>
<dbReference type="Pfam" id="PF18002">
    <property type="entry name" value="T6_Ig_like"/>
    <property type="match status" value="1"/>
</dbReference>